<proteinExistence type="predicted"/>
<evidence type="ECO:0000313" key="1">
    <source>
        <dbReference type="Proteomes" id="UP000887579"/>
    </source>
</evidence>
<dbReference type="WBParaSite" id="ES5_v2.g15829.t1">
    <property type="protein sequence ID" value="ES5_v2.g15829.t1"/>
    <property type="gene ID" value="ES5_v2.g15829"/>
</dbReference>
<dbReference type="Proteomes" id="UP000887579">
    <property type="component" value="Unplaced"/>
</dbReference>
<reference evidence="2" key="1">
    <citation type="submission" date="2022-11" db="UniProtKB">
        <authorList>
            <consortium name="WormBaseParasite"/>
        </authorList>
    </citation>
    <scope>IDENTIFICATION</scope>
</reference>
<sequence>MKYSDNPEIIILPSPTSRRKMAQYGWPNTDDAIKFGKDFSVGGAAAVIAKTIVAPIERIKLILQLQASQSTISAENRYKGMIDCLIRVPKEQGFLSFWRGNGTNILRASAQESLGMGFKEFFKPYCLTGVDRKHQYGKYLAGNLMAGGLSGCATFCFIYPLDFTRTRLAVDMGRNKASREFQGLLDCFYKIAKSDGVFGLYRGFVSSLQYIFLYRSVYYGLFDTIKGGVEESGRDIGFLETFSIAQVTTFIAAMSTYPLDTVRRRLMMEAGRKGIQNLSTWQCTKLIYYNEGSRAFFHGAWVNAIRGLYFFLIFRAFNCIRLYSFLLSRCHLLTLLQSLLYSFVVVPKKLFSCN</sequence>
<accession>A0AC34FF21</accession>
<name>A0AC34FF21_9BILA</name>
<protein>
    <submittedName>
        <fullName evidence="2">ADP/ATP translocase</fullName>
    </submittedName>
</protein>
<organism evidence="1 2">
    <name type="scientific">Panagrolaimus sp. ES5</name>
    <dbReference type="NCBI Taxonomy" id="591445"/>
    <lineage>
        <taxon>Eukaryota</taxon>
        <taxon>Metazoa</taxon>
        <taxon>Ecdysozoa</taxon>
        <taxon>Nematoda</taxon>
        <taxon>Chromadorea</taxon>
        <taxon>Rhabditida</taxon>
        <taxon>Tylenchina</taxon>
        <taxon>Panagrolaimomorpha</taxon>
        <taxon>Panagrolaimoidea</taxon>
        <taxon>Panagrolaimidae</taxon>
        <taxon>Panagrolaimus</taxon>
    </lineage>
</organism>
<evidence type="ECO:0000313" key="2">
    <source>
        <dbReference type="WBParaSite" id="ES5_v2.g15829.t1"/>
    </source>
</evidence>